<name>A0AAD9W9V9_PHOAM</name>
<dbReference type="AlphaFoldDB" id="A0AAD9W9V9"/>
<feature type="domain" description="CUE" evidence="12">
    <location>
        <begin position="159"/>
        <end position="202"/>
    </location>
</feature>
<dbReference type="Gene3D" id="1.10.8.10">
    <property type="entry name" value="DNA helicase RuvA subunit, C-terminal domain"/>
    <property type="match status" value="1"/>
</dbReference>
<comment type="similarity">
    <text evidence="8">Belongs to the CUE1 family.</text>
</comment>
<dbReference type="GO" id="GO:0005789">
    <property type="term" value="C:endoplasmic reticulum membrane"/>
    <property type="evidence" value="ECO:0007669"/>
    <property type="project" value="UniProtKB-SubCell"/>
</dbReference>
<keyword evidence="4" id="KW-0256">Endoplasmic reticulum</keyword>
<evidence type="ECO:0000259" key="12">
    <source>
        <dbReference type="PROSITE" id="PS51140"/>
    </source>
</evidence>
<dbReference type="EMBL" id="JAUJFL010000001">
    <property type="protein sequence ID" value="KAK2613624.1"/>
    <property type="molecule type" value="Genomic_DNA"/>
</dbReference>
<feature type="compositionally biased region" description="Basic and acidic residues" evidence="10">
    <location>
        <begin position="246"/>
        <end position="255"/>
    </location>
</feature>
<feature type="compositionally biased region" description="Basic and acidic residues" evidence="10">
    <location>
        <begin position="273"/>
        <end position="284"/>
    </location>
</feature>
<dbReference type="SMART" id="SM00546">
    <property type="entry name" value="CUE"/>
    <property type="match status" value="1"/>
</dbReference>
<comment type="subcellular location">
    <subcellularLocation>
        <location evidence="7">Endomembrane system</location>
        <topology evidence="7">Single-pass membrane protein</topology>
    </subcellularLocation>
    <subcellularLocation>
        <location evidence="1">Endoplasmic reticulum membrane</location>
    </subcellularLocation>
</comment>
<evidence type="ECO:0000256" key="11">
    <source>
        <dbReference type="SAM" id="Phobius"/>
    </source>
</evidence>
<dbReference type="Pfam" id="PF02845">
    <property type="entry name" value="CUE"/>
    <property type="match status" value="1"/>
</dbReference>
<evidence type="ECO:0000256" key="5">
    <source>
        <dbReference type="ARBA" id="ARBA00022989"/>
    </source>
</evidence>
<evidence type="ECO:0000256" key="2">
    <source>
        <dbReference type="ARBA" id="ARBA00022692"/>
    </source>
</evidence>
<evidence type="ECO:0000256" key="6">
    <source>
        <dbReference type="ARBA" id="ARBA00023136"/>
    </source>
</evidence>
<dbReference type="Proteomes" id="UP001265746">
    <property type="component" value="Unassembled WGS sequence"/>
</dbReference>
<feature type="transmembrane region" description="Helical" evidence="11">
    <location>
        <begin position="122"/>
        <end position="141"/>
    </location>
</feature>
<dbReference type="CDD" id="cd14424">
    <property type="entry name" value="CUE_Cue1p_like"/>
    <property type="match status" value="1"/>
</dbReference>
<feature type="compositionally biased region" description="Low complexity" evidence="10">
    <location>
        <begin position="23"/>
        <end position="37"/>
    </location>
</feature>
<feature type="compositionally biased region" description="Low complexity" evidence="10">
    <location>
        <begin position="217"/>
        <end position="229"/>
    </location>
</feature>
<keyword evidence="5 11" id="KW-1133">Transmembrane helix</keyword>
<gene>
    <name evidence="13" type="ORF">N8I77_000525</name>
</gene>
<evidence type="ECO:0000256" key="3">
    <source>
        <dbReference type="ARBA" id="ARBA00022786"/>
    </source>
</evidence>
<evidence type="ECO:0000256" key="8">
    <source>
        <dbReference type="ARBA" id="ARBA00061383"/>
    </source>
</evidence>
<evidence type="ECO:0000256" key="9">
    <source>
        <dbReference type="ARBA" id="ARBA00072899"/>
    </source>
</evidence>
<keyword evidence="14" id="KW-1185">Reference proteome</keyword>
<reference evidence="13" key="1">
    <citation type="submission" date="2023-06" db="EMBL/GenBank/DDBJ databases">
        <authorList>
            <person name="Noh H."/>
        </authorList>
    </citation>
    <scope>NUCLEOTIDE SEQUENCE</scope>
    <source>
        <strain evidence="13">DUCC20226</strain>
    </source>
</reference>
<keyword evidence="2 11" id="KW-0812">Transmembrane</keyword>
<evidence type="ECO:0000256" key="1">
    <source>
        <dbReference type="ARBA" id="ARBA00004586"/>
    </source>
</evidence>
<keyword evidence="3" id="KW-0833">Ubl conjugation pathway</keyword>
<feature type="compositionally biased region" description="Polar residues" evidence="10">
    <location>
        <begin position="77"/>
        <end position="90"/>
    </location>
</feature>
<dbReference type="PROSITE" id="PS51140">
    <property type="entry name" value="CUE"/>
    <property type="match status" value="1"/>
</dbReference>
<dbReference type="SUPFAM" id="SSF46934">
    <property type="entry name" value="UBA-like"/>
    <property type="match status" value="1"/>
</dbReference>
<evidence type="ECO:0000256" key="7">
    <source>
        <dbReference type="ARBA" id="ARBA00037847"/>
    </source>
</evidence>
<evidence type="ECO:0000256" key="10">
    <source>
        <dbReference type="SAM" id="MobiDB-lite"/>
    </source>
</evidence>
<organism evidence="13 14">
    <name type="scientific">Phomopsis amygdali</name>
    <name type="common">Fusicoccum amygdali</name>
    <dbReference type="NCBI Taxonomy" id="1214568"/>
    <lineage>
        <taxon>Eukaryota</taxon>
        <taxon>Fungi</taxon>
        <taxon>Dikarya</taxon>
        <taxon>Ascomycota</taxon>
        <taxon>Pezizomycotina</taxon>
        <taxon>Sordariomycetes</taxon>
        <taxon>Sordariomycetidae</taxon>
        <taxon>Diaporthales</taxon>
        <taxon>Diaporthaceae</taxon>
        <taxon>Diaporthe</taxon>
    </lineage>
</organism>
<sequence length="312" mass="33772">MGGAHAARVGTSTKLSGPKAVQSLLAPTPSPPTSAISRNRRLRDQHPSSCGNYPPKVIGQPVTNHPAAGIEPAARTNDLQRSNTRKSTGNPGPRVHRPRTDSGLFEVTGPWHCKMANDQINLPSLVVIIVLSGLIVRYLFFSSPPGNQQPRDSLSQMRQREAAVETIQQMFPQVDRRTILWDLQRNGGSIAATTEKILSGRMETPPITFQPPPPPGSNGASSSASQSGSRKPAEKPAQPNLIQRYNLEDKVKQQEQGEDASGDAASKKAWSNSKDERQTLLQKRRDEMILAARRKMEAKIAAEKAASATGSS</sequence>
<evidence type="ECO:0000313" key="14">
    <source>
        <dbReference type="Proteomes" id="UP001265746"/>
    </source>
</evidence>
<dbReference type="GO" id="GO:0043130">
    <property type="term" value="F:ubiquitin binding"/>
    <property type="evidence" value="ECO:0007669"/>
    <property type="project" value="InterPro"/>
</dbReference>
<keyword evidence="6 11" id="KW-0472">Membrane</keyword>
<proteinExistence type="inferred from homology"/>
<protein>
    <recommendedName>
        <fullName evidence="9">Coupling of ubiquitin conjugation to ER degradation protein 1</fullName>
    </recommendedName>
</protein>
<accession>A0AAD9W9V9</accession>
<dbReference type="InterPro" id="IPR003892">
    <property type="entry name" value="CUE"/>
</dbReference>
<feature type="region of interest" description="Disordered" evidence="10">
    <location>
        <begin position="1"/>
        <end position="102"/>
    </location>
</feature>
<evidence type="ECO:0000256" key="4">
    <source>
        <dbReference type="ARBA" id="ARBA00022824"/>
    </source>
</evidence>
<evidence type="ECO:0000313" key="13">
    <source>
        <dbReference type="EMBL" id="KAK2613624.1"/>
    </source>
</evidence>
<dbReference type="FunFam" id="1.10.8.10:FF:000050">
    <property type="entry name" value="Related to AMFR protein"/>
    <property type="match status" value="1"/>
</dbReference>
<dbReference type="InterPro" id="IPR009060">
    <property type="entry name" value="UBA-like_sf"/>
</dbReference>
<feature type="region of interest" description="Disordered" evidence="10">
    <location>
        <begin position="203"/>
        <end position="284"/>
    </location>
</feature>
<comment type="caution">
    <text evidence="13">The sequence shown here is derived from an EMBL/GenBank/DDBJ whole genome shotgun (WGS) entry which is preliminary data.</text>
</comment>